<proteinExistence type="predicted"/>
<protein>
    <submittedName>
        <fullName evidence="3">Uncharacterized protein</fullName>
    </submittedName>
</protein>
<keyword evidence="2" id="KW-0732">Signal</keyword>
<evidence type="ECO:0000313" key="4">
    <source>
        <dbReference type="Proteomes" id="UP001562425"/>
    </source>
</evidence>
<comment type="caution">
    <text evidence="3">The sequence shown here is derived from an EMBL/GenBank/DDBJ whole genome shotgun (WGS) entry which is preliminary data.</text>
</comment>
<accession>A0ABD1DR21</accession>
<evidence type="ECO:0000256" key="2">
    <source>
        <dbReference type="SAM" id="SignalP"/>
    </source>
</evidence>
<dbReference type="AlphaFoldDB" id="A0ABD1DR21"/>
<dbReference type="EMBL" id="JBEHCU010003849">
    <property type="protein sequence ID" value="KAL1401938.1"/>
    <property type="molecule type" value="Genomic_DNA"/>
</dbReference>
<gene>
    <name evidence="3" type="ORF">pipiens_019921</name>
</gene>
<sequence length="149" mass="15907">MNPTVVVLVVATVACLAVLNQPAAAIEAAIPQRSLDLLEPGVTPPWSARKPGMEPAIVTTEQRKPAVLHEAATAEEDSGKEKGKQEKKKCIKGNKLGIWNVMKTALMKNQLPLKQTATSVKRKGSAKASTVQASEREQGAKKDSINDNS</sequence>
<evidence type="ECO:0000256" key="1">
    <source>
        <dbReference type="SAM" id="MobiDB-lite"/>
    </source>
</evidence>
<feature type="compositionally biased region" description="Basic and acidic residues" evidence="1">
    <location>
        <begin position="134"/>
        <end position="149"/>
    </location>
</feature>
<reference evidence="3 4" key="1">
    <citation type="submission" date="2024-05" db="EMBL/GenBank/DDBJ databases">
        <title>Culex pipiens pipiens assembly and annotation.</title>
        <authorList>
            <person name="Alout H."/>
            <person name="Durand T."/>
        </authorList>
    </citation>
    <scope>NUCLEOTIDE SEQUENCE [LARGE SCALE GENOMIC DNA]</scope>
    <source>
        <strain evidence="3">HA-2024</strain>
        <tissue evidence="3">Whole body</tissue>
    </source>
</reference>
<feature type="region of interest" description="Disordered" evidence="1">
    <location>
        <begin position="110"/>
        <end position="149"/>
    </location>
</feature>
<dbReference type="Proteomes" id="UP001562425">
    <property type="component" value="Unassembled WGS sequence"/>
</dbReference>
<name>A0ABD1DR21_CULPP</name>
<feature type="chain" id="PRO_5044829803" evidence="2">
    <location>
        <begin position="26"/>
        <end position="149"/>
    </location>
</feature>
<keyword evidence="4" id="KW-1185">Reference proteome</keyword>
<organism evidence="3 4">
    <name type="scientific">Culex pipiens pipiens</name>
    <name type="common">Northern house mosquito</name>
    <dbReference type="NCBI Taxonomy" id="38569"/>
    <lineage>
        <taxon>Eukaryota</taxon>
        <taxon>Metazoa</taxon>
        <taxon>Ecdysozoa</taxon>
        <taxon>Arthropoda</taxon>
        <taxon>Hexapoda</taxon>
        <taxon>Insecta</taxon>
        <taxon>Pterygota</taxon>
        <taxon>Neoptera</taxon>
        <taxon>Endopterygota</taxon>
        <taxon>Diptera</taxon>
        <taxon>Nematocera</taxon>
        <taxon>Culicoidea</taxon>
        <taxon>Culicidae</taxon>
        <taxon>Culicinae</taxon>
        <taxon>Culicini</taxon>
        <taxon>Culex</taxon>
        <taxon>Culex</taxon>
    </lineage>
</organism>
<evidence type="ECO:0000313" key="3">
    <source>
        <dbReference type="EMBL" id="KAL1401938.1"/>
    </source>
</evidence>
<feature type="signal peptide" evidence="2">
    <location>
        <begin position="1"/>
        <end position="25"/>
    </location>
</feature>